<dbReference type="RefSeq" id="WP_007968091.1">
    <property type="nucleotide sequence ID" value="NZ_NRSS01000004.1"/>
</dbReference>
<organism evidence="1 2">
    <name type="scientific">Pseudomonas moraviensis</name>
    <dbReference type="NCBI Taxonomy" id="321662"/>
    <lineage>
        <taxon>Bacteria</taxon>
        <taxon>Pseudomonadati</taxon>
        <taxon>Pseudomonadota</taxon>
        <taxon>Gammaproteobacteria</taxon>
        <taxon>Pseudomonadales</taxon>
        <taxon>Pseudomonadaceae</taxon>
        <taxon>Pseudomonas</taxon>
    </lineage>
</organism>
<reference evidence="1 2" key="1">
    <citation type="submission" date="2017-08" db="EMBL/GenBank/DDBJ databases">
        <title>Draft Genome Sequence of Pseudomonas moraviensis TYU6, isolated from Taxus cuspidata by using PacBio Single-Molecule Real-Time Technology.</title>
        <authorList>
            <person name="Baek K.-H."/>
            <person name="Mishra A.K."/>
        </authorList>
    </citation>
    <scope>NUCLEOTIDE SEQUENCE [LARGE SCALE GENOMIC DNA]</scope>
    <source>
        <strain evidence="1 2">TYU6</strain>
    </source>
</reference>
<evidence type="ECO:0000313" key="1">
    <source>
        <dbReference type="EMBL" id="PAW55401.1"/>
    </source>
</evidence>
<dbReference type="AlphaFoldDB" id="A0A2A2PJJ5"/>
<accession>A0A2A2PJJ5</accession>
<proteinExistence type="predicted"/>
<evidence type="ECO:0000313" key="2">
    <source>
        <dbReference type="Proteomes" id="UP000217830"/>
    </source>
</evidence>
<comment type="caution">
    <text evidence="1">The sequence shown here is derived from an EMBL/GenBank/DDBJ whole genome shotgun (WGS) entry which is preliminary data.</text>
</comment>
<keyword evidence="2" id="KW-1185">Reference proteome</keyword>
<name>A0A2A2PJJ5_9PSED</name>
<dbReference type="EMBL" id="NRST01000001">
    <property type="protein sequence ID" value="PAW55401.1"/>
    <property type="molecule type" value="Genomic_DNA"/>
</dbReference>
<dbReference type="Gene3D" id="3.30.160.100">
    <property type="entry name" value="Ribosome hibernation promotion factor-like"/>
    <property type="match status" value="1"/>
</dbReference>
<dbReference type="InterPro" id="IPR003489">
    <property type="entry name" value="RHF/RaiA"/>
</dbReference>
<protein>
    <submittedName>
        <fullName evidence="1">Ribosomal subunit interface protein</fullName>
    </submittedName>
</protein>
<dbReference type="SUPFAM" id="SSF69754">
    <property type="entry name" value="Ribosome binding protein Y (YfiA homologue)"/>
    <property type="match status" value="1"/>
</dbReference>
<dbReference type="Pfam" id="PF02482">
    <property type="entry name" value="Ribosomal_S30AE"/>
    <property type="match status" value="1"/>
</dbReference>
<dbReference type="Proteomes" id="UP000217830">
    <property type="component" value="Unassembled WGS sequence"/>
</dbReference>
<gene>
    <name evidence="1" type="ORF">CKQ80_08810</name>
</gene>
<dbReference type="InterPro" id="IPR036567">
    <property type="entry name" value="RHF-like"/>
</dbReference>
<sequence>MQIQVNSDNHIQSSKRLEEWVRTTIESTLDRYEEDLTRVEVHLSDENGDKPGPHDLRCQLEARPKGHQPISVTHKADSLEQAIDGAAEKLEHALEHLFGKLRGKPRAAIVPFSKANDALLEEEFLENEQAAINS</sequence>